<sequence length="99" mass="12168">MQNRERKMKPRQEQEEDEERLHQRKLEESLEIKSLRRIISAYLNYPEAAEEDVKKYERSFRKLPPSHKALLSHYPLKFQSLRRCISLNSYFIFNMLQVR</sequence>
<proteinExistence type="predicted"/>
<reference evidence="5" key="1">
    <citation type="journal article" date="2021" name="J. Hered.">
        <title>Genome Assembly of Salicaceae Populus deltoides (Eastern Cottonwood) I-69 Based on Nanopore Sequencing and Hi-C Technologies.</title>
        <authorList>
            <person name="Bai S."/>
            <person name="Wu H."/>
            <person name="Zhang J."/>
            <person name="Pan Z."/>
            <person name="Zhao W."/>
            <person name="Li Z."/>
            <person name="Tong C."/>
        </authorList>
    </citation>
    <scope>NUCLEOTIDE SEQUENCE</scope>
    <source>
        <tissue evidence="5">Leaf</tissue>
    </source>
</reference>
<evidence type="ECO:0000256" key="4">
    <source>
        <dbReference type="SAM" id="MobiDB-lite"/>
    </source>
</evidence>
<keyword evidence="3" id="KW-0949">S-adenosyl-L-methionine</keyword>
<organism evidence="5 6">
    <name type="scientific">Populus deltoides</name>
    <name type="common">Eastern poplar</name>
    <name type="synonym">Eastern cottonwood</name>
    <dbReference type="NCBI Taxonomy" id="3696"/>
    <lineage>
        <taxon>Eukaryota</taxon>
        <taxon>Viridiplantae</taxon>
        <taxon>Streptophyta</taxon>
        <taxon>Embryophyta</taxon>
        <taxon>Tracheophyta</taxon>
        <taxon>Spermatophyta</taxon>
        <taxon>Magnoliopsida</taxon>
        <taxon>eudicotyledons</taxon>
        <taxon>Gunneridae</taxon>
        <taxon>Pentapetalae</taxon>
        <taxon>rosids</taxon>
        <taxon>fabids</taxon>
        <taxon>Malpighiales</taxon>
        <taxon>Salicaceae</taxon>
        <taxon>Saliceae</taxon>
        <taxon>Populus</taxon>
    </lineage>
</organism>
<dbReference type="GO" id="GO:0032259">
    <property type="term" value="P:methylation"/>
    <property type="evidence" value="ECO:0007669"/>
    <property type="project" value="UniProtKB-KW"/>
</dbReference>
<evidence type="ECO:0000313" key="6">
    <source>
        <dbReference type="Proteomes" id="UP000807159"/>
    </source>
</evidence>
<dbReference type="PANTHER" id="PTHR12303">
    <property type="entry name" value="CARNOSINE N-METHYLTRANSFERASE"/>
    <property type="match status" value="1"/>
</dbReference>
<protein>
    <submittedName>
        <fullName evidence="5">Uncharacterized protein</fullName>
    </submittedName>
</protein>
<keyword evidence="6" id="KW-1185">Reference proteome</keyword>
<dbReference type="InterPro" id="IPR012901">
    <property type="entry name" value="CARME"/>
</dbReference>
<comment type="caution">
    <text evidence="5">The sequence shown here is derived from an EMBL/GenBank/DDBJ whole genome shotgun (WGS) entry which is preliminary data.</text>
</comment>
<dbReference type="AlphaFoldDB" id="A0A8T2X0N3"/>
<evidence type="ECO:0000256" key="1">
    <source>
        <dbReference type="ARBA" id="ARBA00022603"/>
    </source>
</evidence>
<dbReference type="Proteomes" id="UP000807159">
    <property type="component" value="Chromosome 16"/>
</dbReference>
<keyword evidence="1" id="KW-0489">Methyltransferase</keyword>
<evidence type="ECO:0000256" key="3">
    <source>
        <dbReference type="ARBA" id="ARBA00022691"/>
    </source>
</evidence>
<dbReference type="GO" id="GO:0008757">
    <property type="term" value="F:S-adenosylmethionine-dependent methyltransferase activity"/>
    <property type="evidence" value="ECO:0007669"/>
    <property type="project" value="InterPro"/>
</dbReference>
<feature type="region of interest" description="Disordered" evidence="4">
    <location>
        <begin position="1"/>
        <end position="23"/>
    </location>
</feature>
<name>A0A8T2X0N3_POPDE</name>
<evidence type="ECO:0000256" key="2">
    <source>
        <dbReference type="ARBA" id="ARBA00022679"/>
    </source>
</evidence>
<dbReference type="PANTHER" id="PTHR12303:SF6">
    <property type="entry name" value="CARNOSINE N-METHYLTRANSFERASE"/>
    <property type="match status" value="1"/>
</dbReference>
<accession>A0A8T2X0N3</accession>
<dbReference type="EMBL" id="JACEGQ020000016">
    <property type="protein sequence ID" value="KAH8485943.1"/>
    <property type="molecule type" value="Genomic_DNA"/>
</dbReference>
<keyword evidence="2" id="KW-0808">Transferase</keyword>
<evidence type="ECO:0000313" key="5">
    <source>
        <dbReference type="EMBL" id="KAH8485943.1"/>
    </source>
</evidence>
<gene>
    <name evidence="5" type="ORF">H0E87_027396</name>
</gene>